<proteinExistence type="predicted"/>
<comment type="caution">
    <text evidence="2">The sequence shown here is derived from an EMBL/GenBank/DDBJ whole genome shotgun (WGS) entry which is preliminary data.</text>
</comment>
<dbReference type="InterPro" id="IPR007421">
    <property type="entry name" value="Schlafen_AlbA_2_dom"/>
</dbReference>
<evidence type="ECO:0000313" key="3">
    <source>
        <dbReference type="Proteomes" id="UP000244174"/>
    </source>
</evidence>
<dbReference type="InterPro" id="IPR038461">
    <property type="entry name" value="Schlafen_AlbA_2_dom_sf"/>
</dbReference>
<organism evidence="2 3">
    <name type="scientific">Christiangramia gaetbulicola</name>
    <dbReference type="NCBI Taxonomy" id="703340"/>
    <lineage>
        <taxon>Bacteria</taxon>
        <taxon>Pseudomonadati</taxon>
        <taxon>Bacteroidota</taxon>
        <taxon>Flavobacteriia</taxon>
        <taxon>Flavobacteriales</taxon>
        <taxon>Flavobacteriaceae</taxon>
        <taxon>Christiangramia</taxon>
    </lineage>
</organism>
<dbReference type="AlphaFoldDB" id="A0A2T6AI03"/>
<dbReference type="EMBL" id="QBKQ01000002">
    <property type="protein sequence ID" value="PTX43431.1"/>
    <property type="molecule type" value="Genomic_DNA"/>
</dbReference>
<dbReference type="GO" id="GO:0003677">
    <property type="term" value="F:DNA binding"/>
    <property type="evidence" value="ECO:0007669"/>
    <property type="project" value="UniProtKB-KW"/>
</dbReference>
<keyword evidence="2" id="KW-0238">DNA-binding</keyword>
<evidence type="ECO:0000313" key="2">
    <source>
        <dbReference type="EMBL" id="PTX43431.1"/>
    </source>
</evidence>
<evidence type="ECO:0000259" key="1">
    <source>
        <dbReference type="Pfam" id="PF04326"/>
    </source>
</evidence>
<dbReference type="Gene3D" id="3.30.950.30">
    <property type="entry name" value="Schlafen, AAA domain"/>
    <property type="match status" value="1"/>
</dbReference>
<name>A0A2T6AI03_9FLAO</name>
<protein>
    <submittedName>
        <fullName evidence="2">Putative DNA-binding protein</fullName>
    </submittedName>
</protein>
<gene>
    <name evidence="2" type="ORF">C8P64_1958</name>
</gene>
<keyword evidence="3" id="KW-1185">Reference proteome</keyword>
<dbReference type="Proteomes" id="UP000244174">
    <property type="component" value="Unassembled WGS sequence"/>
</dbReference>
<sequence>MHYSQNMKIKQTFKTLTKSTEKLLEFGENETVDYKRDLKGLKSEDLVAFANSENGGIILIGVEEKSNGKTQIGEIYGCDTSDKSRLVIMSKALACIPPISLSIIIENTNKKPIFRLEIPSGIQKPHCTSGGTYKIRKDGRNSVLTPNEILEIYLTKEAKKFNKQFKKATKHLVENIDNVSSTIDFMESTISSKVENISSLLEWTEMSASDTKSTVETIDTYVKTILKEHRNTEIRVKSLIEHNEIKDPVRLRYMSQMAESLVEEYERDEKLFEQALKGEISFEDDSVWKLTDEEKKLIVMKSAEYLYEKRYPGQKFDEEE</sequence>
<feature type="domain" description="Schlafen AlbA-2" evidence="1">
    <location>
        <begin position="28"/>
        <end position="142"/>
    </location>
</feature>
<dbReference type="Pfam" id="PF04326">
    <property type="entry name" value="SLFN_AlbA_2"/>
    <property type="match status" value="1"/>
</dbReference>
<accession>A0A2T6AI03</accession>
<reference evidence="2 3" key="1">
    <citation type="submission" date="2018-04" db="EMBL/GenBank/DDBJ databases">
        <title>Genomic Encyclopedia of Archaeal and Bacterial Type Strains, Phase II (KMG-II): from individual species to whole genera.</title>
        <authorList>
            <person name="Goeker M."/>
        </authorList>
    </citation>
    <scope>NUCLEOTIDE SEQUENCE [LARGE SCALE GENOMIC DNA]</scope>
    <source>
        <strain evidence="2 3">DSM 23082</strain>
    </source>
</reference>